<feature type="compositionally biased region" description="Low complexity" evidence="1">
    <location>
        <begin position="228"/>
        <end position="237"/>
    </location>
</feature>
<feature type="region of interest" description="Disordered" evidence="1">
    <location>
        <begin position="200"/>
        <end position="237"/>
    </location>
</feature>
<accession>A0A3L8P528</accession>
<evidence type="ECO:0000313" key="3">
    <source>
        <dbReference type="Proteomes" id="UP000281708"/>
    </source>
</evidence>
<dbReference type="EMBL" id="RDBE01000001">
    <property type="protein sequence ID" value="RLV50470.1"/>
    <property type="molecule type" value="Genomic_DNA"/>
</dbReference>
<feature type="compositionally biased region" description="Polar residues" evidence="1">
    <location>
        <begin position="26"/>
        <end position="36"/>
    </location>
</feature>
<organism evidence="2 3">
    <name type="scientific">Nocardioides mangrovicus</name>
    <dbReference type="NCBI Taxonomy" id="2478913"/>
    <lineage>
        <taxon>Bacteria</taxon>
        <taxon>Bacillati</taxon>
        <taxon>Actinomycetota</taxon>
        <taxon>Actinomycetes</taxon>
        <taxon>Propionibacteriales</taxon>
        <taxon>Nocardioidaceae</taxon>
        <taxon>Nocardioides</taxon>
    </lineage>
</organism>
<evidence type="ECO:0000313" key="2">
    <source>
        <dbReference type="EMBL" id="RLV50470.1"/>
    </source>
</evidence>
<dbReference type="Proteomes" id="UP000281708">
    <property type="component" value="Unassembled WGS sequence"/>
</dbReference>
<proteinExistence type="predicted"/>
<feature type="compositionally biased region" description="Low complexity" evidence="1">
    <location>
        <begin position="39"/>
        <end position="81"/>
    </location>
</feature>
<dbReference type="AlphaFoldDB" id="A0A3L8P528"/>
<gene>
    <name evidence="2" type="ORF">D9V37_00280</name>
</gene>
<keyword evidence="3" id="KW-1185">Reference proteome</keyword>
<evidence type="ECO:0000256" key="1">
    <source>
        <dbReference type="SAM" id="MobiDB-lite"/>
    </source>
</evidence>
<name>A0A3L8P528_9ACTN</name>
<reference evidence="2 3" key="1">
    <citation type="submission" date="2018-10" db="EMBL/GenBank/DDBJ databases">
        <title>Marmoricola sp. 4Q3S-7 whole genome shotgun sequence.</title>
        <authorList>
            <person name="Li F."/>
        </authorList>
    </citation>
    <scope>NUCLEOTIDE SEQUENCE [LARGE SCALE GENOMIC DNA]</scope>
    <source>
        <strain evidence="2 3">4Q3S-7</strain>
    </source>
</reference>
<sequence length="237" mass="23726">MLVTVLALAFAVGRLFVDHGDGTRAVSATTSPSPTVNLAPPVSTGTTSPTPSAAPGSTSSAGSASATPTPTALAAPTSVPTGACSDDEITVTPAVTSVTGGGDVALAMNLTTTTSSACTWKVSANAMVVAISKGQTRLWSTQDCSSAVPTQDVIVRPSDEQPTQVQLTWGGRRSTTGCASGQAWVDPGRYTITAASLGGEPERASFEVTAPARPTITKTAKPKQQKSPTGPTTTPPG</sequence>
<feature type="region of interest" description="Disordered" evidence="1">
    <location>
        <begin position="25"/>
        <end position="86"/>
    </location>
</feature>
<protein>
    <submittedName>
        <fullName evidence="2">Uncharacterized protein</fullName>
    </submittedName>
</protein>
<comment type="caution">
    <text evidence="2">The sequence shown here is derived from an EMBL/GenBank/DDBJ whole genome shotgun (WGS) entry which is preliminary data.</text>
</comment>